<accession>A0AA40KTR5</accession>
<protein>
    <submittedName>
        <fullName evidence="1">Uncharacterized protein</fullName>
    </submittedName>
</protein>
<dbReference type="EMBL" id="JAHYIQ010000004">
    <property type="protein sequence ID" value="KAK1132496.1"/>
    <property type="molecule type" value="Genomic_DNA"/>
</dbReference>
<comment type="caution">
    <text evidence="1">The sequence shown here is derived from an EMBL/GenBank/DDBJ whole genome shotgun (WGS) entry which is preliminary data.</text>
</comment>
<name>A0AA40KTR5_9HYME</name>
<sequence length="116" mass="13615">MVVPRLSRIYSHSIVEVRRNSYEAKLRTHCVDPLHNSYGSSCINVSGFFGESDPGTSSEFLKYEIHRNSVIENEVLDYVRMYRSKTQLCRTMCRYNLHYDSNSEELQITPRTLQLF</sequence>
<proteinExistence type="predicted"/>
<reference evidence="1" key="1">
    <citation type="submission" date="2021-10" db="EMBL/GenBank/DDBJ databases">
        <title>Melipona bicolor Genome sequencing and assembly.</title>
        <authorList>
            <person name="Araujo N.S."/>
            <person name="Arias M.C."/>
        </authorList>
    </citation>
    <scope>NUCLEOTIDE SEQUENCE</scope>
    <source>
        <strain evidence="1">USP_2M_L1-L4_2017</strain>
        <tissue evidence="1">Whole body</tissue>
    </source>
</reference>
<organism evidence="1 2">
    <name type="scientific">Melipona bicolor</name>
    <dbReference type="NCBI Taxonomy" id="60889"/>
    <lineage>
        <taxon>Eukaryota</taxon>
        <taxon>Metazoa</taxon>
        <taxon>Ecdysozoa</taxon>
        <taxon>Arthropoda</taxon>
        <taxon>Hexapoda</taxon>
        <taxon>Insecta</taxon>
        <taxon>Pterygota</taxon>
        <taxon>Neoptera</taxon>
        <taxon>Endopterygota</taxon>
        <taxon>Hymenoptera</taxon>
        <taxon>Apocrita</taxon>
        <taxon>Aculeata</taxon>
        <taxon>Apoidea</taxon>
        <taxon>Anthophila</taxon>
        <taxon>Apidae</taxon>
        <taxon>Melipona</taxon>
    </lineage>
</organism>
<dbReference type="Proteomes" id="UP001177670">
    <property type="component" value="Unassembled WGS sequence"/>
</dbReference>
<dbReference type="AlphaFoldDB" id="A0AA40KTR5"/>
<evidence type="ECO:0000313" key="2">
    <source>
        <dbReference type="Proteomes" id="UP001177670"/>
    </source>
</evidence>
<keyword evidence="2" id="KW-1185">Reference proteome</keyword>
<evidence type="ECO:0000313" key="1">
    <source>
        <dbReference type="EMBL" id="KAK1132496.1"/>
    </source>
</evidence>
<gene>
    <name evidence="1" type="ORF">K0M31_013879</name>
</gene>